<feature type="transmembrane region" description="Helical" evidence="1">
    <location>
        <begin position="181"/>
        <end position="203"/>
    </location>
</feature>
<dbReference type="GO" id="GO:0006508">
    <property type="term" value="P:proteolysis"/>
    <property type="evidence" value="ECO:0007669"/>
    <property type="project" value="UniProtKB-KW"/>
</dbReference>
<keyword evidence="1" id="KW-1133">Transmembrane helix</keyword>
<keyword evidence="3" id="KW-0378">Hydrolase</keyword>
<reference evidence="3 4" key="1">
    <citation type="journal article" date="2019" name="Nat. Commun.">
        <title>A new type of DNA phosphorothioation-based antiviral system in archaea.</title>
        <authorList>
            <person name="Xiong L."/>
            <person name="Liu S."/>
            <person name="Chen S."/>
            <person name="Xiao Y."/>
            <person name="Zhu B."/>
            <person name="Gao Y."/>
            <person name="Zhang Y."/>
            <person name="Chen B."/>
            <person name="Luo J."/>
            <person name="Deng Z."/>
            <person name="Chen X."/>
            <person name="Wang L."/>
            <person name="Chen S."/>
        </authorList>
    </citation>
    <scope>NUCLEOTIDE SEQUENCE [LARGE SCALE GENOMIC DNA]</scope>
    <source>
        <strain evidence="3 4">CBA1105</strain>
    </source>
</reference>
<dbReference type="InterPro" id="IPR003675">
    <property type="entry name" value="Rce1/LyrA-like_dom"/>
</dbReference>
<gene>
    <name evidence="3" type="ORF">DV733_02060</name>
</gene>
<dbReference type="GO" id="GO:0080120">
    <property type="term" value="P:CAAX-box protein maturation"/>
    <property type="evidence" value="ECO:0007669"/>
    <property type="project" value="UniProtKB-ARBA"/>
</dbReference>
<feature type="transmembrane region" description="Helical" evidence="1">
    <location>
        <begin position="22"/>
        <end position="44"/>
    </location>
</feature>
<evidence type="ECO:0000313" key="4">
    <source>
        <dbReference type="Proteomes" id="UP000296706"/>
    </source>
</evidence>
<dbReference type="GO" id="GO:0004175">
    <property type="term" value="F:endopeptidase activity"/>
    <property type="evidence" value="ECO:0007669"/>
    <property type="project" value="UniProtKB-ARBA"/>
</dbReference>
<organism evidence="3 4">
    <name type="scientific">Halapricum salinum</name>
    <dbReference type="NCBI Taxonomy" id="1457250"/>
    <lineage>
        <taxon>Archaea</taxon>
        <taxon>Methanobacteriati</taxon>
        <taxon>Methanobacteriota</taxon>
        <taxon>Stenosarchaea group</taxon>
        <taxon>Halobacteria</taxon>
        <taxon>Halobacteriales</taxon>
        <taxon>Haloarculaceae</taxon>
        <taxon>Halapricum</taxon>
    </lineage>
</organism>
<proteinExistence type="predicted"/>
<dbReference type="GeneID" id="39846613"/>
<feature type="transmembrane region" description="Helical" evidence="1">
    <location>
        <begin position="105"/>
        <end position="126"/>
    </location>
</feature>
<dbReference type="OrthoDB" id="275779at2157"/>
<keyword evidence="1" id="KW-0812">Transmembrane</keyword>
<dbReference type="Proteomes" id="UP000296706">
    <property type="component" value="Chromosome"/>
</dbReference>
<feature type="transmembrane region" description="Helical" evidence="1">
    <location>
        <begin position="209"/>
        <end position="228"/>
    </location>
</feature>
<keyword evidence="4" id="KW-1185">Reference proteome</keyword>
<feature type="transmembrane region" description="Helical" evidence="1">
    <location>
        <begin position="235"/>
        <end position="255"/>
    </location>
</feature>
<keyword evidence="1" id="KW-0472">Membrane</keyword>
<dbReference type="Pfam" id="PF02517">
    <property type="entry name" value="Rce1-like"/>
    <property type="match status" value="1"/>
</dbReference>
<evidence type="ECO:0000259" key="2">
    <source>
        <dbReference type="Pfam" id="PF02517"/>
    </source>
</evidence>
<feature type="transmembrane region" description="Helical" evidence="1">
    <location>
        <begin position="64"/>
        <end position="85"/>
    </location>
</feature>
<evidence type="ECO:0000313" key="3">
    <source>
        <dbReference type="EMBL" id="QCC50080.1"/>
    </source>
</evidence>
<dbReference type="InterPro" id="IPR052710">
    <property type="entry name" value="CAAX_protease"/>
</dbReference>
<dbReference type="AlphaFoldDB" id="A0A4D6H8I9"/>
<keyword evidence="3" id="KW-0482">Metalloprotease</keyword>
<sequence>MDAATVDDGADPIERLRVFSELLLVALSGLLLGSLLYSLLVSIAADLGLVGLTAEGQVDTTLTLQFTAVIVFSGIGLLLTTLGYLHFSGKDGTFIDLDTPELRDIGYILAGTVGLFVLLTTISVVYQQLGIPSAPSGIEQRVRDAGETDALLTLAPLSILIIGPGEELVYRNIIQKRLYDLFPRLQSILLASVIFAAVHLLQYQSADPLQTASSLFVVFVLALVLGGLYERTGKLIVPAVVHGLFNAIQFLLLYAEIAYNL</sequence>
<evidence type="ECO:0000256" key="1">
    <source>
        <dbReference type="SAM" id="Phobius"/>
    </source>
</evidence>
<dbReference type="PANTHER" id="PTHR36435:SF1">
    <property type="entry name" value="CAAX AMINO TERMINAL PROTEASE FAMILY PROTEIN"/>
    <property type="match status" value="1"/>
</dbReference>
<protein>
    <submittedName>
        <fullName evidence="3">CPBP family intramembrane metalloprotease</fullName>
    </submittedName>
</protein>
<accession>A0A4D6H8I9</accession>
<dbReference type="PANTHER" id="PTHR36435">
    <property type="entry name" value="SLR1288 PROTEIN"/>
    <property type="match status" value="1"/>
</dbReference>
<name>A0A4D6H8I9_9EURY</name>
<dbReference type="RefSeq" id="WP_049993524.1">
    <property type="nucleotide sequence ID" value="NZ_CP031310.1"/>
</dbReference>
<dbReference type="GO" id="GO:0008237">
    <property type="term" value="F:metallopeptidase activity"/>
    <property type="evidence" value="ECO:0007669"/>
    <property type="project" value="UniProtKB-KW"/>
</dbReference>
<feature type="domain" description="CAAX prenyl protease 2/Lysostaphin resistance protein A-like" evidence="2">
    <location>
        <begin position="152"/>
        <end position="248"/>
    </location>
</feature>
<dbReference type="STRING" id="1457250.GCA_000755225_02709"/>
<keyword evidence="3" id="KW-0645">Protease</keyword>
<feature type="transmembrane region" description="Helical" evidence="1">
    <location>
        <begin position="150"/>
        <end position="169"/>
    </location>
</feature>
<dbReference type="KEGG" id="hsn:DV733_02060"/>
<dbReference type="EMBL" id="CP031310">
    <property type="protein sequence ID" value="QCC50080.1"/>
    <property type="molecule type" value="Genomic_DNA"/>
</dbReference>